<dbReference type="EMBL" id="GG738869">
    <property type="protein sequence ID" value="EFC44190.1"/>
    <property type="molecule type" value="Genomic_DNA"/>
</dbReference>
<dbReference type="SUPFAM" id="SSF55961">
    <property type="entry name" value="Bet v1-like"/>
    <property type="match status" value="1"/>
</dbReference>
<dbReference type="GO" id="GO:0005737">
    <property type="term" value="C:cytoplasm"/>
    <property type="evidence" value="ECO:0007669"/>
    <property type="project" value="UniProtKB-ARBA"/>
</dbReference>
<dbReference type="RefSeq" id="XP_002676934.1">
    <property type="nucleotide sequence ID" value="XM_002676888.1"/>
</dbReference>
<reference evidence="2 3" key="1">
    <citation type="journal article" date="2010" name="Cell">
        <title>The genome of Naegleria gruberi illuminates early eukaryotic versatility.</title>
        <authorList>
            <person name="Fritz-Laylin L.K."/>
            <person name="Prochnik S.E."/>
            <person name="Ginger M.L."/>
            <person name="Dacks J.B."/>
            <person name="Carpenter M.L."/>
            <person name="Field M.C."/>
            <person name="Kuo A."/>
            <person name="Paredez A."/>
            <person name="Chapman J."/>
            <person name="Pham J."/>
            <person name="Shu S."/>
            <person name="Neupane R."/>
            <person name="Cipriano M."/>
            <person name="Mancuso J."/>
            <person name="Tu H."/>
            <person name="Salamov A."/>
            <person name="Lindquist E."/>
            <person name="Shapiro H."/>
            <person name="Lucas S."/>
            <person name="Grigoriev I.V."/>
            <person name="Cande W.Z."/>
            <person name="Fulton C."/>
            <person name="Rokhsar D.S."/>
            <person name="Dawson S.C."/>
        </authorList>
    </citation>
    <scope>NUCLEOTIDE SEQUENCE [LARGE SCALE GENOMIC DNA]</scope>
    <source>
        <strain evidence="2 3">NEG-M</strain>
    </source>
</reference>
<dbReference type="GO" id="GO:0008289">
    <property type="term" value="F:lipid binding"/>
    <property type="evidence" value="ECO:0007669"/>
    <property type="project" value="InterPro"/>
</dbReference>
<dbReference type="OrthoDB" id="10252528at2759"/>
<dbReference type="Gene3D" id="3.30.530.20">
    <property type="match status" value="1"/>
</dbReference>
<dbReference type="PROSITE" id="PS50848">
    <property type="entry name" value="START"/>
    <property type="match status" value="1"/>
</dbReference>
<dbReference type="VEuPathDB" id="AmoebaDB:NAEGRDRAFT_67826"/>
<dbReference type="Pfam" id="PF01852">
    <property type="entry name" value="START"/>
    <property type="match status" value="1"/>
</dbReference>
<dbReference type="OMA" id="IMTHSEP"/>
<dbReference type="InParanoid" id="D2VG22"/>
<dbReference type="PANTHER" id="PTHR19308:SF14">
    <property type="entry name" value="START DOMAIN-CONTAINING PROTEIN"/>
    <property type="match status" value="1"/>
</dbReference>
<dbReference type="InterPro" id="IPR023393">
    <property type="entry name" value="START-like_dom_sf"/>
</dbReference>
<accession>D2VG22</accession>
<organism evidence="3">
    <name type="scientific">Naegleria gruberi</name>
    <name type="common">Amoeba</name>
    <dbReference type="NCBI Taxonomy" id="5762"/>
    <lineage>
        <taxon>Eukaryota</taxon>
        <taxon>Discoba</taxon>
        <taxon>Heterolobosea</taxon>
        <taxon>Tetramitia</taxon>
        <taxon>Eutetramitia</taxon>
        <taxon>Vahlkampfiidae</taxon>
        <taxon>Naegleria</taxon>
    </lineage>
</organism>
<dbReference type="InterPro" id="IPR002913">
    <property type="entry name" value="START_lipid-bd_dom"/>
</dbReference>
<evidence type="ECO:0000259" key="1">
    <source>
        <dbReference type="PROSITE" id="PS50848"/>
    </source>
</evidence>
<evidence type="ECO:0000313" key="2">
    <source>
        <dbReference type="EMBL" id="EFC44190.1"/>
    </source>
</evidence>
<proteinExistence type="predicted"/>
<dbReference type="InterPro" id="IPR051213">
    <property type="entry name" value="START_lipid_transfer"/>
</dbReference>
<evidence type="ECO:0000313" key="3">
    <source>
        <dbReference type="Proteomes" id="UP000006671"/>
    </source>
</evidence>
<dbReference type="AlphaFoldDB" id="D2VG22"/>
<keyword evidence="3" id="KW-1185">Reference proteome</keyword>
<protein>
    <submittedName>
        <fullName evidence="2">Predicted protein</fullName>
    </submittedName>
</protein>
<feature type="domain" description="START" evidence="1">
    <location>
        <begin position="23"/>
        <end position="246"/>
    </location>
</feature>
<name>D2VG22_NAEGR</name>
<dbReference type="PANTHER" id="PTHR19308">
    <property type="entry name" value="PHOSPHATIDYLCHOLINE TRANSFER PROTEIN"/>
    <property type="match status" value="1"/>
</dbReference>
<sequence length="246" mass="28791">MSQHHQCNTYTEALDQIHLQSLEYYQEVVDQQGGWENYKVTPEQARYYINKKKHTYHIWMGEMKNVHLGESVVKDLRDFIKYLDHEEVRLLWDEELVKSQTIHETIAKNCKESCKHDDLKVFYREFSSGSKAISNREFVVSRNIYQDPKLENVMWLCTHTPMDFPDYEHKNAPKNSSCVRGKVMLTSWRFEKLPSTIEGKSCFNISIMTHSEPGGWVTASLFNNSAGDRPAATVSRLVKYLQTTKQ</sequence>
<dbReference type="KEGG" id="ngr:NAEGRDRAFT_67826"/>
<gene>
    <name evidence="2" type="ORF">NAEGRDRAFT_67826</name>
</gene>
<dbReference type="Proteomes" id="UP000006671">
    <property type="component" value="Unassembled WGS sequence"/>
</dbReference>
<dbReference type="GeneID" id="8856735"/>